<evidence type="ECO:0000259" key="3">
    <source>
        <dbReference type="Pfam" id="PF16032"/>
    </source>
</evidence>
<feature type="domain" description="DUF4788" evidence="3">
    <location>
        <begin position="16"/>
        <end position="241"/>
    </location>
</feature>
<evidence type="ECO:0000313" key="5">
    <source>
        <dbReference type="Proteomes" id="UP000295192"/>
    </source>
</evidence>
<feature type="domain" description="DUF4776" evidence="2">
    <location>
        <begin position="284"/>
        <end position="735"/>
    </location>
</feature>
<dbReference type="Pfam" id="PF16032">
    <property type="entry name" value="DUF4788"/>
    <property type="match status" value="1"/>
</dbReference>
<dbReference type="InterPro" id="IPR031949">
    <property type="entry name" value="DUF4776"/>
</dbReference>
<feature type="region of interest" description="Disordered" evidence="1">
    <location>
        <begin position="886"/>
        <end position="906"/>
    </location>
</feature>
<keyword evidence="5" id="KW-1185">Reference proteome</keyword>
<evidence type="ECO:0008006" key="6">
    <source>
        <dbReference type="Google" id="ProtNLM"/>
    </source>
</evidence>
<evidence type="ECO:0000313" key="4">
    <source>
        <dbReference type="EMBL" id="TDG40272.1"/>
    </source>
</evidence>
<gene>
    <name evidence="4" type="ORF">AWZ03_013302</name>
</gene>
<dbReference type="PANTHER" id="PTHR39079">
    <property type="entry name" value="FI08034P-RELATED"/>
    <property type="match status" value="1"/>
</dbReference>
<dbReference type="PANTHER" id="PTHR39079:SF1">
    <property type="entry name" value="GH11706P-RELATED"/>
    <property type="match status" value="1"/>
</dbReference>
<dbReference type="OMA" id="RLTIKCE"/>
<evidence type="ECO:0000256" key="1">
    <source>
        <dbReference type="SAM" id="MobiDB-lite"/>
    </source>
</evidence>
<dbReference type="InterPro" id="IPR031992">
    <property type="entry name" value="DUF4788"/>
</dbReference>
<protein>
    <recommendedName>
        <fullName evidence="6">DUF4776 domain-containing protein</fullName>
    </recommendedName>
</protein>
<dbReference type="Proteomes" id="UP000295192">
    <property type="component" value="Unassembled WGS sequence"/>
</dbReference>
<accession>A0A484AW88</accession>
<comment type="caution">
    <text evidence="4">The sequence shown here is derived from an EMBL/GenBank/DDBJ whole genome shotgun (WGS) entry which is preliminary data.</text>
</comment>
<evidence type="ECO:0000259" key="2">
    <source>
        <dbReference type="Pfam" id="PF16003"/>
    </source>
</evidence>
<organism evidence="4 5">
    <name type="scientific">Drosophila navojoa</name>
    <name type="common">Fruit fly</name>
    <dbReference type="NCBI Taxonomy" id="7232"/>
    <lineage>
        <taxon>Eukaryota</taxon>
        <taxon>Metazoa</taxon>
        <taxon>Ecdysozoa</taxon>
        <taxon>Arthropoda</taxon>
        <taxon>Hexapoda</taxon>
        <taxon>Insecta</taxon>
        <taxon>Pterygota</taxon>
        <taxon>Neoptera</taxon>
        <taxon>Endopterygota</taxon>
        <taxon>Diptera</taxon>
        <taxon>Brachycera</taxon>
        <taxon>Muscomorpha</taxon>
        <taxon>Ephydroidea</taxon>
        <taxon>Drosophilidae</taxon>
        <taxon>Drosophila</taxon>
    </lineage>
</organism>
<feature type="region of interest" description="Disordered" evidence="1">
    <location>
        <begin position="784"/>
        <end position="841"/>
    </location>
</feature>
<sequence length="971" mass="107269">MSEHQSKAPTFLFDIIVTRLQLTKEKVDDPSKLIVNLKFNNIPMSITPSRINVTDFKAGRQSAITCDPEILRQGLEAQGLPMTVRYSGKPVGTATLKFPQSFVDRIQDGMSDLYHQDSCTLVKRDVVAGTLEVFCSLIIKCETLIETTEPCKKSCTNLGKAIKEADIMFLIGSNDPCESVCEPCAEQIETEEGDERLRMDLNRYRGDNERATLPPTENYKLEATSLLKAMADQCGLAIDSVMKKVNKLPKDELIFTDWSRQQTPFTQKYVDRTISVPLGDIEVMGIKPIRFCPVCLTSMSCLPKYAPCPKCDTKAMPKRDLLSEKPLTADQIINQCLRQPKKQSENFCEDPCAEPASDEKEKENENENLGTRTCTCKGGQYCTHCRIRCMCADILGPVPGAGEGCPKVEPNENEDFCVIVEPNQLSCSPYLERVFAELRDLYKKRDEKKAAQLNKHCAQNLLQLKLSQNSSHMLTQKSSTGAIVKVTGSPTFMHRMPHGPKIGHKTCLRQELNVSRRHGWAWPSTKKARKYGWRPGAICRYAGAVMRFFLCSAENNAFNTCQEAEEDERSIQPSILNMRKKNGAIYITLRAVNSPHMEMKPIVFKIVKSDLAVALREIKKKLKQKGFPKCVCHKSVMMCVCRDAVDKKHLARALQKECKLRRMESCIDRLILTDTSESEMEFNFDVTPPLAVGKPQLAIKPRTFTLSTQTDEKDKIVPPLYPTELDPYWRVYDCAAGDRYTGTAFGKPGEVAFEDGLFGHGGGGPHGASGSPGGRPKLPGIWGSGQGGPMRGGARGGAGGVGGGRGGPGGMGGLGGIGGGRGGKDFPGGKKKPQPTPFIPVRMPKRHVEGVKRAIQAEKDAVKNEIARRKKGIDLMKYLMKDGAIPTPWNPNEPKPEVKSKVKTGPVVGADGLTDAQRKRKALNQVCAPPFDSLAKLGKGIDPCINQCYYPCANQCYNPCVQYCNPCPYYC</sequence>
<feature type="compositionally biased region" description="Gly residues" evidence="1">
    <location>
        <begin position="784"/>
        <end position="821"/>
    </location>
</feature>
<dbReference type="EMBL" id="LSRL02000621">
    <property type="protein sequence ID" value="TDG40272.1"/>
    <property type="molecule type" value="Genomic_DNA"/>
</dbReference>
<name>A0A484AW88_DRONA</name>
<dbReference type="AlphaFoldDB" id="A0A484AW88"/>
<dbReference type="OrthoDB" id="7883086at2759"/>
<reference evidence="4 5" key="1">
    <citation type="journal article" date="2019" name="J. Hered.">
        <title>An Improved Genome Assembly for Drosophila navojoa, the Basal Species in the mojavensis Cluster.</title>
        <authorList>
            <person name="Vanderlinde T."/>
            <person name="Dupim E.G."/>
            <person name="Nazario-Yepiz N.O."/>
            <person name="Carvalho A.B."/>
        </authorList>
    </citation>
    <scope>NUCLEOTIDE SEQUENCE [LARGE SCALE GENOMIC DNA]</scope>
    <source>
        <strain evidence="4">Navoj_Jal97</strain>
        <tissue evidence="4">Whole organism</tissue>
    </source>
</reference>
<proteinExistence type="predicted"/>
<dbReference type="Pfam" id="PF16003">
    <property type="entry name" value="DUF4776"/>
    <property type="match status" value="1"/>
</dbReference>
<dbReference type="STRING" id="7232.A0A484AW88"/>